<dbReference type="Gene3D" id="3.30.559.30">
    <property type="entry name" value="Nonribosomal peptide synthetase, condensation domain"/>
    <property type="match status" value="1"/>
</dbReference>
<name>A0AAV9W4A5_9PEZI</name>
<evidence type="ECO:0000313" key="1">
    <source>
        <dbReference type="EMBL" id="KAK6501185.1"/>
    </source>
</evidence>
<protein>
    <recommendedName>
        <fullName evidence="3">Alcohol acetyltransferase</fullName>
    </recommendedName>
</protein>
<dbReference type="PANTHER" id="PTHR42034:SF1">
    <property type="entry name" value="CONDENSATION DOMAIN-CONTAINING PROTEIN"/>
    <property type="match status" value="1"/>
</dbReference>
<dbReference type="PANTHER" id="PTHR42034">
    <property type="entry name" value="CHROMOSOME 7, WHOLE GENOME SHOTGUN SEQUENCE-RELATED"/>
    <property type="match status" value="1"/>
</dbReference>
<dbReference type="EMBL" id="JAVHJL010000006">
    <property type="protein sequence ID" value="KAK6501185.1"/>
    <property type="molecule type" value="Genomic_DNA"/>
</dbReference>
<evidence type="ECO:0000313" key="2">
    <source>
        <dbReference type="Proteomes" id="UP001370758"/>
    </source>
</evidence>
<dbReference type="InterPro" id="IPR023213">
    <property type="entry name" value="CAT-like_dom_sf"/>
</dbReference>
<comment type="caution">
    <text evidence="1">The sequence shown here is derived from an EMBL/GenBank/DDBJ whole genome shotgun (WGS) entry which is preliminary data.</text>
</comment>
<organism evidence="1 2">
    <name type="scientific">Arthrobotrys musiformis</name>
    <dbReference type="NCBI Taxonomy" id="47236"/>
    <lineage>
        <taxon>Eukaryota</taxon>
        <taxon>Fungi</taxon>
        <taxon>Dikarya</taxon>
        <taxon>Ascomycota</taxon>
        <taxon>Pezizomycotina</taxon>
        <taxon>Orbiliomycetes</taxon>
        <taxon>Orbiliales</taxon>
        <taxon>Orbiliaceae</taxon>
        <taxon>Arthrobotrys</taxon>
    </lineage>
</organism>
<dbReference type="SUPFAM" id="SSF52777">
    <property type="entry name" value="CoA-dependent acyltransferases"/>
    <property type="match status" value="1"/>
</dbReference>
<dbReference type="Gene3D" id="3.30.559.10">
    <property type="entry name" value="Chloramphenicol acetyltransferase-like domain"/>
    <property type="match status" value="1"/>
</dbReference>
<proteinExistence type="predicted"/>
<gene>
    <name evidence="1" type="ORF">TWF481_009030</name>
</gene>
<keyword evidence="2" id="KW-1185">Reference proteome</keyword>
<accession>A0AAV9W4A5</accession>
<evidence type="ECO:0008006" key="3">
    <source>
        <dbReference type="Google" id="ProtNLM"/>
    </source>
</evidence>
<dbReference type="Proteomes" id="UP001370758">
    <property type="component" value="Unassembled WGS sequence"/>
</dbReference>
<sequence length="461" mass="50902">MNPFAWQTVEGTYTRPFDALEKYEYHMSTMPLPPSATFTTTNQRAVIVGATLSPSVTVGIADIKSAWRRLRYAHPILECSIIPAGFSFTPRSPEEIDKWVDSTVTIIPANFQDIKEYKSKNNVKEISANPPRNADSAELYFSPSSNQLFLQLRHEIIDGVGSIMLLNNLLTLLLTPPPQEEIPQETPSLLPRSVTELTNAAPTDEALIQKNNLLVQNYFSKTPISLPLPQSLPNPYESHRFEYTFPASTSKSLLSRCKKEGISITHATTAAAALSILKSTGEEAGTFSTTFPVSLRHTLPHPYNTPKYAASFCITSPLPTIPLSKSTPLISLSKAVKKEYEDWRNDKDAIRYHEPQLQLFEHAIRAGKTPSNAASSTGATVVVSSLGIIENHLTTQGVDEFWIGQVQATTPKIVVFLYTFAGRIHLAASYNRHFHEDGFVEGFVRVVVETLGEGLDVAVTA</sequence>
<reference evidence="1 2" key="1">
    <citation type="submission" date="2023-08" db="EMBL/GenBank/DDBJ databases">
        <authorList>
            <person name="Palmer J.M."/>
        </authorList>
    </citation>
    <scope>NUCLEOTIDE SEQUENCE [LARGE SCALE GENOMIC DNA]</scope>
    <source>
        <strain evidence="1 2">TWF481</strain>
    </source>
</reference>
<dbReference type="AlphaFoldDB" id="A0AAV9W4A5"/>